<protein>
    <submittedName>
        <fullName evidence="1">Uncharacterized protein</fullName>
    </submittedName>
</protein>
<dbReference type="OrthoDB" id="2224620at2759"/>
<evidence type="ECO:0000313" key="2">
    <source>
        <dbReference type="Proteomes" id="UP000054107"/>
    </source>
</evidence>
<dbReference type="AlphaFoldDB" id="A0A0B7NTI3"/>
<accession>A0A0B7NTI3</accession>
<name>A0A0B7NTI3_9FUNG</name>
<proteinExistence type="predicted"/>
<sequence length="446" mass="49710">MSLARFGTVLSVLTGLVLFTYVATFSKYGYSRNGTAHHSFLDYPNEIASTEATELSRFMESLNAMWKSDLRIFYSFDKEIEQSNEYWAREVDVKDSHKRSKVIQAIAEDLGLPAYKFPVHSPKVDAIQGGLPKPTAPIKVGIANPPDYLTIKKPPRAQVPQCDPLKLHYRKTKTLAFSHHQFKTTNIKIDGIFSDGGKINIRTAAVDEDIHNPQQDIKINLTLHAQTEDTMTHISLTEIDNDDKATKDIHISNHHTSAKNSCLVYDLEIIFPSKMAIYDKLNLQVNHASRIEGDLKKIMFKDISIGLGRGAINLKYLKAENIKVGTLNGIVLGNYLPIKSLGAASVTGATRVEIYPQSKYVKSTIVSVNGPVKAIYSKDYGGSSKNSHFIAHCWLCEPNVISATNPKNLHVTSSRRESIKMGYYKELCSAHVNIHSKTGESKLIYA</sequence>
<keyword evidence="2" id="KW-1185">Reference proteome</keyword>
<dbReference type="EMBL" id="LN733769">
    <property type="protein sequence ID" value="CEP18309.1"/>
    <property type="molecule type" value="Genomic_DNA"/>
</dbReference>
<organism evidence="1 2">
    <name type="scientific">Parasitella parasitica</name>
    <dbReference type="NCBI Taxonomy" id="35722"/>
    <lineage>
        <taxon>Eukaryota</taxon>
        <taxon>Fungi</taxon>
        <taxon>Fungi incertae sedis</taxon>
        <taxon>Mucoromycota</taxon>
        <taxon>Mucoromycotina</taxon>
        <taxon>Mucoromycetes</taxon>
        <taxon>Mucorales</taxon>
        <taxon>Mucorineae</taxon>
        <taxon>Mucoraceae</taxon>
        <taxon>Parasitella</taxon>
    </lineage>
</organism>
<reference evidence="1 2" key="1">
    <citation type="submission" date="2014-09" db="EMBL/GenBank/DDBJ databases">
        <authorList>
            <person name="Ellenberger Sabrina"/>
        </authorList>
    </citation>
    <scope>NUCLEOTIDE SEQUENCE [LARGE SCALE GENOMIC DNA]</scope>
    <source>
        <strain evidence="1 2">CBS 412.66</strain>
    </source>
</reference>
<dbReference type="Proteomes" id="UP000054107">
    <property type="component" value="Unassembled WGS sequence"/>
</dbReference>
<evidence type="ECO:0000313" key="1">
    <source>
        <dbReference type="EMBL" id="CEP18309.1"/>
    </source>
</evidence>
<dbReference type="STRING" id="35722.A0A0B7NTI3"/>
<gene>
    <name evidence="1" type="primary">PARPA_12611.1 scaffold 45109</name>
</gene>